<protein>
    <recommendedName>
        <fullName evidence="1">Nitrogen regulatory protein areA GATA-like domain-containing protein</fullName>
    </recommendedName>
</protein>
<dbReference type="PANTHER" id="PTHR28051:SF1">
    <property type="entry name" value="PROTEIN MTL1-RELATED"/>
    <property type="match status" value="1"/>
</dbReference>
<dbReference type="Proteomes" id="UP000780801">
    <property type="component" value="Unassembled WGS sequence"/>
</dbReference>
<dbReference type="AlphaFoldDB" id="A0A9P6FQM3"/>
<dbReference type="Pfam" id="PF08550">
    <property type="entry name" value="GATA_AreA"/>
    <property type="match status" value="1"/>
</dbReference>
<organism evidence="2 3">
    <name type="scientific">Lunasporangiospora selenospora</name>
    <dbReference type="NCBI Taxonomy" id="979761"/>
    <lineage>
        <taxon>Eukaryota</taxon>
        <taxon>Fungi</taxon>
        <taxon>Fungi incertae sedis</taxon>
        <taxon>Mucoromycota</taxon>
        <taxon>Mortierellomycotina</taxon>
        <taxon>Mortierellomycetes</taxon>
        <taxon>Mortierellales</taxon>
        <taxon>Mortierellaceae</taxon>
        <taxon>Lunasporangiospora</taxon>
    </lineage>
</organism>
<name>A0A9P6FQM3_9FUNG</name>
<keyword evidence="3" id="KW-1185">Reference proteome</keyword>
<dbReference type="GO" id="GO:0007039">
    <property type="term" value="P:protein catabolic process in the vacuole"/>
    <property type="evidence" value="ECO:0007669"/>
    <property type="project" value="TreeGrafter"/>
</dbReference>
<dbReference type="GO" id="GO:0005773">
    <property type="term" value="C:vacuole"/>
    <property type="evidence" value="ECO:0007669"/>
    <property type="project" value="GOC"/>
</dbReference>
<evidence type="ECO:0000259" key="1">
    <source>
        <dbReference type="Pfam" id="PF08550"/>
    </source>
</evidence>
<dbReference type="InterPro" id="IPR052292">
    <property type="entry name" value="Glucose_repression_reg"/>
</dbReference>
<gene>
    <name evidence="2" type="ORF">BGW38_003833</name>
</gene>
<feature type="domain" description="Nitrogen regulatory protein areA GATA-like" evidence="1">
    <location>
        <begin position="36"/>
        <end position="63"/>
    </location>
</feature>
<proteinExistence type="predicted"/>
<dbReference type="EMBL" id="JAABOA010002502">
    <property type="protein sequence ID" value="KAF9579778.1"/>
    <property type="molecule type" value="Genomic_DNA"/>
</dbReference>
<dbReference type="InterPro" id="IPR013860">
    <property type="entry name" value="AreA_GATA"/>
</dbReference>
<dbReference type="OrthoDB" id="5563539at2759"/>
<sequence>MHDDTDAGRLIPVDRPAFAIDYLGNGWCNEDDIAASWKFMTKQKNDLINGLRLENASWRNWAKQRHHLKTVSPRTLNWLKDSDTTWLYGPLYKASIDEFDLSRFGSKTIKPPTPPPTDPVLTGLKPVLKHKTASELFREDTLFHVQSDLKLDRKIEPNSKAQQTAIFKEHRQPKLRFNDSVEQCISIDADAVSDIELNDEDEDEDSGIIMRISTKRAARSIVRINPTKLKAGGALITEEDDPFDPANISSTRRSSYSDSMDYEDDLFANPSLRSEAISANYGGIERSKENCLSDQAEKGLGQKAYEIVSNVKDIVHWASSLVYNSSAF</sequence>
<evidence type="ECO:0000313" key="2">
    <source>
        <dbReference type="EMBL" id="KAF9579778.1"/>
    </source>
</evidence>
<evidence type="ECO:0000313" key="3">
    <source>
        <dbReference type="Proteomes" id="UP000780801"/>
    </source>
</evidence>
<reference evidence="2" key="1">
    <citation type="journal article" date="2020" name="Fungal Divers.">
        <title>Resolving the Mortierellaceae phylogeny through synthesis of multi-gene phylogenetics and phylogenomics.</title>
        <authorList>
            <person name="Vandepol N."/>
            <person name="Liber J."/>
            <person name="Desiro A."/>
            <person name="Na H."/>
            <person name="Kennedy M."/>
            <person name="Barry K."/>
            <person name="Grigoriev I.V."/>
            <person name="Miller A.N."/>
            <person name="O'Donnell K."/>
            <person name="Stajich J.E."/>
            <person name="Bonito G."/>
        </authorList>
    </citation>
    <scope>NUCLEOTIDE SEQUENCE</scope>
    <source>
        <strain evidence="2">KOD1015</strain>
    </source>
</reference>
<comment type="caution">
    <text evidence="2">The sequence shown here is derived from an EMBL/GenBank/DDBJ whole genome shotgun (WGS) entry which is preliminary data.</text>
</comment>
<dbReference type="PANTHER" id="PTHR28051">
    <property type="entry name" value="PROTEIN MTL1-RELATED"/>
    <property type="match status" value="1"/>
</dbReference>
<accession>A0A9P6FQM3</accession>
<dbReference type="GO" id="GO:0042149">
    <property type="term" value="P:cellular response to glucose starvation"/>
    <property type="evidence" value="ECO:0007669"/>
    <property type="project" value="TreeGrafter"/>
</dbReference>